<protein>
    <recommendedName>
        <fullName evidence="2">Protein kinase domain-containing protein</fullName>
    </recommendedName>
</protein>
<feature type="transmembrane region" description="Helical" evidence="1">
    <location>
        <begin position="23"/>
        <end position="45"/>
    </location>
</feature>
<dbReference type="SUPFAM" id="SSF56112">
    <property type="entry name" value="Protein kinase-like (PK-like)"/>
    <property type="match status" value="1"/>
</dbReference>
<dbReference type="InterPro" id="IPR000719">
    <property type="entry name" value="Prot_kinase_dom"/>
</dbReference>
<dbReference type="GO" id="GO:0005524">
    <property type="term" value="F:ATP binding"/>
    <property type="evidence" value="ECO:0007669"/>
    <property type="project" value="InterPro"/>
</dbReference>
<evidence type="ECO:0000313" key="3">
    <source>
        <dbReference type="EMBL" id="QBK87311.1"/>
    </source>
</evidence>
<keyword evidence="1" id="KW-0472">Membrane</keyword>
<dbReference type="Gene3D" id="1.10.510.10">
    <property type="entry name" value="Transferase(Phosphotransferase) domain 1"/>
    <property type="match status" value="1"/>
</dbReference>
<name>A0A481YWP3_9VIRU</name>
<dbReference type="PROSITE" id="PS50011">
    <property type="entry name" value="PROTEIN_KINASE_DOM"/>
    <property type="match status" value="1"/>
</dbReference>
<organism evidence="3">
    <name type="scientific">Marseillevirus LCMAC201</name>
    <dbReference type="NCBI Taxonomy" id="2506605"/>
    <lineage>
        <taxon>Viruses</taxon>
        <taxon>Varidnaviria</taxon>
        <taxon>Bamfordvirae</taxon>
        <taxon>Nucleocytoviricota</taxon>
        <taxon>Megaviricetes</taxon>
        <taxon>Pimascovirales</taxon>
        <taxon>Pimascovirales incertae sedis</taxon>
        <taxon>Marseilleviridae</taxon>
    </lineage>
</organism>
<evidence type="ECO:0000259" key="2">
    <source>
        <dbReference type="PROSITE" id="PS50011"/>
    </source>
</evidence>
<dbReference type="InterPro" id="IPR011009">
    <property type="entry name" value="Kinase-like_dom_sf"/>
</dbReference>
<dbReference type="EMBL" id="MK500348">
    <property type="protein sequence ID" value="QBK87311.1"/>
    <property type="molecule type" value="Genomic_DNA"/>
</dbReference>
<keyword evidence="1" id="KW-1133">Transmembrane helix</keyword>
<keyword evidence="1" id="KW-0812">Transmembrane</keyword>
<reference evidence="3" key="1">
    <citation type="journal article" date="2019" name="MBio">
        <title>Virus Genomes from Deep Sea Sediments Expand the Ocean Megavirome and Support Independent Origins of Viral Gigantism.</title>
        <authorList>
            <person name="Backstrom D."/>
            <person name="Yutin N."/>
            <person name="Jorgensen S.L."/>
            <person name="Dharamshi J."/>
            <person name="Homa F."/>
            <person name="Zaremba-Niedwiedzka K."/>
            <person name="Spang A."/>
            <person name="Wolf Y.I."/>
            <person name="Koonin E.V."/>
            <person name="Ettema T.J."/>
        </authorList>
    </citation>
    <scope>NUCLEOTIDE SEQUENCE</scope>
</reference>
<dbReference type="GO" id="GO:0004672">
    <property type="term" value="F:protein kinase activity"/>
    <property type="evidence" value="ECO:0007669"/>
    <property type="project" value="InterPro"/>
</dbReference>
<accession>A0A481YWP3</accession>
<feature type="domain" description="Protein kinase" evidence="2">
    <location>
        <begin position="1"/>
        <end position="128"/>
    </location>
</feature>
<evidence type="ECO:0000256" key="1">
    <source>
        <dbReference type="SAM" id="Phobius"/>
    </source>
</evidence>
<gene>
    <name evidence="3" type="ORF">LCMAC201_02210</name>
</gene>
<sequence>MCDKGPGAIYTYPPEMCLKNIGVWTYGLTMAHDIWSLGITLVLFYKAVNRDMFIDFINQLRQLCLENYKDVSESKELLEELCSFPADVYGSTVTFEELSSILCLMLEYDPVKRLQNWNQVVKQVHAYYSGKATMKSGLVITKMHYLAFLVELQ</sequence>
<proteinExistence type="predicted"/>